<comment type="caution">
    <text evidence="1">The sequence shown here is derived from an EMBL/GenBank/DDBJ whole genome shotgun (WGS) entry which is preliminary data.</text>
</comment>
<accession>A0A9K3NTN4</accession>
<sequence length="59" mass="6970">MCPLRFRNKTVHSDRQFTVTDSYCVLEKNTFLSVFSHCVLGKTHFLGVFSPLRFRMSHF</sequence>
<protein>
    <submittedName>
        <fullName evidence="1">Uncharacterized protein</fullName>
    </submittedName>
</protein>
<dbReference type="EMBL" id="MNCJ02000318">
    <property type="protein sequence ID" value="KAF5812752.1"/>
    <property type="molecule type" value="Genomic_DNA"/>
</dbReference>
<dbReference type="Gramene" id="mRNA:HanXRQr2_Chr03g0090121">
    <property type="protein sequence ID" value="CDS:HanXRQr2_Chr03g0090121.1"/>
    <property type="gene ID" value="HanXRQr2_Chr03g0090121"/>
</dbReference>
<name>A0A9K3NTN4_HELAN</name>
<gene>
    <name evidence="1" type="ORF">HanXRQr2_Chr03g0090121</name>
</gene>
<evidence type="ECO:0000313" key="1">
    <source>
        <dbReference type="EMBL" id="KAF5812752.1"/>
    </source>
</evidence>
<keyword evidence="2" id="KW-1185">Reference proteome</keyword>
<organism evidence="1 2">
    <name type="scientific">Helianthus annuus</name>
    <name type="common">Common sunflower</name>
    <dbReference type="NCBI Taxonomy" id="4232"/>
    <lineage>
        <taxon>Eukaryota</taxon>
        <taxon>Viridiplantae</taxon>
        <taxon>Streptophyta</taxon>
        <taxon>Embryophyta</taxon>
        <taxon>Tracheophyta</taxon>
        <taxon>Spermatophyta</taxon>
        <taxon>Magnoliopsida</taxon>
        <taxon>eudicotyledons</taxon>
        <taxon>Gunneridae</taxon>
        <taxon>Pentapetalae</taxon>
        <taxon>asterids</taxon>
        <taxon>campanulids</taxon>
        <taxon>Asterales</taxon>
        <taxon>Asteraceae</taxon>
        <taxon>Asteroideae</taxon>
        <taxon>Heliantheae alliance</taxon>
        <taxon>Heliantheae</taxon>
        <taxon>Helianthus</taxon>
    </lineage>
</organism>
<proteinExistence type="predicted"/>
<dbReference type="AlphaFoldDB" id="A0A9K3NTN4"/>
<reference evidence="1" key="2">
    <citation type="submission" date="2020-06" db="EMBL/GenBank/DDBJ databases">
        <title>Helianthus annuus Genome sequencing and assembly Release 2.</title>
        <authorList>
            <person name="Gouzy J."/>
            <person name="Langlade N."/>
            <person name="Munos S."/>
        </authorList>
    </citation>
    <scope>NUCLEOTIDE SEQUENCE</scope>
    <source>
        <tissue evidence="1">Leaves</tissue>
    </source>
</reference>
<evidence type="ECO:0000313" key="2">
    <source>
        <dbReference type="Proteomes" id="UP000215914"/>
    </source>
</evidence>
<dbReference type="Proteomes" id="UP000215914">
    <property type="component" value="Unassembled WGS sequence"/>
</dbReference>
<reference evidence="1" key="1">
    <citation type="journal article" date="2017" name="Nature">
        <title>The sunflower genome provides insights into oil metabolism, flowering and Asterid evolution.</title>
        <authorList>
            <person name="Badouin H."/>
            <person name="Gouzy J."/>
            <person name="Grassa C.J."/>
            <person name="Murat F."/>
            <person name="Staton S.E."/>
            <person name="Cottret L."/>
            <person name="Lelandais-Briere C."/>
            <person name="Owens G.L."/>
            <person name="Carrere S."/>
            <person name="Mayjonade B."/>
            <person name="Legrand L."/>
            <person name="Gill N."/>
            <person name="Kane N.C."/>
            <person name="Bowers J.E."/>
            <person name="Hubner S."/>
            <person name="Bellec A."/>
            <person name="Berard A."/>
            <person name="Berges H."/>
            <person name="Blanchet N."/>
            <person name="Boniface M.C."/>
            <person name="Brunel D."/>
            <person name="Catrice O."/>
            <person name="Chaidir N."/>
            <person name="Claudel C."/>
            <person name="Donnadieu C."/>
            <person name="Faraut T."/>
            <person name="Fievet G."/>
            <person name="Helmstetter N."/>
            <person name="King M."/>
            <person name="Knapp S.J."/>
            <person name="Lai Z."/>
            <person name="Le Paslier M.C."/>
            <person name="Lippi Y."/>
            <person name="Lorenzon L."/>
            <person name="Mandel J.R."/>
            <person name="Marage G."/>
            <person name="Marchand G."/>
            <person name="Marquand E."/>
            <person name="Bret-Mestries E."/>
            <person name="Morien E."/>
            <person name="Nambeesan S."/>
            <person name="Nguyen T."/>
            <person name="Pegot-Espagnet P."/>
            <person name="Pouilly N."/>
            <person name="Raftis F."/>
            <person name="Sallet E."/>
            <person name="Schiex T."/>
            <person name="Thomas J."/>
            <person name="Vandecasteele C."/>
            <person name="Vares D."/>
            <person name="Vear F."/>
            <person name="Vautrin S."/>
            <person name="Crespi M."/>
            <person name="Mangin B."/>
            <person name="Burke J.M."/>
            <person name="Salse J."/>
            <person name="Munos S."/>
            <person name="Vincourt P."/>
            <person name="Rieseberg L.H."/>
            <person name="Langlade N.B."/>
        </authorList>
    </citation>
    <scope>NUCLEOTIDE SEQUENCE</scope>
    <source>
        <tissue evidence="1">Leaves</tissue>
    </source>
</reference>